<dbReference type="Proteomes" id="UP000542125">
    <property type="component" value="Unassembled WGS sequence"/>
</dbReference>
<protein>
    <submittedName>
        <fullName evidence="1">Uncharacterized protein</fullName>
    </submittedName>
</protein>
<comment type="caution">
    <text evidence="1">The sequence shown here is derived from an EMBL/GenBank/DDBJ whole genome shotgun (WGS) entry which is preliminary data.</text>
</comment>
<accession>A0A7Y9LQ74</accession>
<organism evidence="1 2">
    <name type="scientific">Pigmentiphaga litoralis</name>
    <dbReference type="NCBI Taxonomy" id="516702"/>
    <lineage>
        <taxon>Bacteria</taxon>
        <taxon>Pseudomonadati</taxon>
        <taxon>Pseudomonadota</taxon>
        <taxon>Betaproteobacteria</taxon>
        <taxon>Burkholderiales</taxon>
        <taxon>Alcaligenaceae</taxon>
        <taxon>Pigmentiphaga</taxon>
    </lineage>
</organism>
<gene>
    <name evidence="1" type="ORF">FHW18_004538</name>
</gene>
<sequence>MTEFNIDDLAVKLAGVAGALVNMRYLQGSPMARISKAASGSLVSYYAAPHVAHLTACPRA</sequence>
<dbReference type="AlphaFoldDB" id="A0A7Y9LQ74"/>
<dbReference type="EMBL" id="JACBYR010000002">
    <property type="protein sequence ID" value="NYE85231.1"/>
    <property type="molecule type" value="Genomic_DNA"/>
</dbReference>
<evidence type="ECO:0000313" key="2">
    <source>
        <dbReference type="Proteomes" id="UP000542125"/>
    </source>
</evidence>
<name>A0A7Y9LQ74_9BURK</name>
<reference evidence="1 2" key="1">
    <citation type="submission" date="2020-07" db="EMBL/GenBank/DDBJ databases">
        <title>Genomic Encyclopedia of Type Strains, Phase IV (KMG-V): Genome sequencing to study the core and pangenomes of soil and plant-associated prokaryotes.</title>
        <authorList>
            <person name="Whitman W."/>
        </authorList>
    </citation>
    <scope>NUCLEOTIDE SEQUENCE [LARGE SCALE GENOMIC DNA]</scope>
    <source>
        <strain evidence="1 2">SAS40</strain>
    </source>
</reference>
<evidence type="ECO:0000313" key="1">
    <source>
        <dbReference type="EMBL" id="NYE85231.1"/>
    </source>
</evidence>
<keyword evidence="2" id="KW-1185">Reference proteome</keyword>
<proteinExistence type="predicted"/>